<dbReference type="Pfam" id="PF01348">
    <property type="entry name" value="Intron_maturas2"/>
    <property type="match status" value="1"/>
</dbReference>
<evidence type="ECO:0000313" key="2">
    <source>
        <dbReference type="EMBL" id="AYC65645.1"/>
    </source>
</evidence>
<dbReference type="GeneID" id="38279595"/>
<protein>
    <recommendedName>
        <fullName evidence="1">Domain X domain-containing protein</fullName>
    </recommendedName>
</protein>
<dbReference type="EMBL" id="MH591112">
    <property type="protein sequence ID" value="AYC65645.1"/>
    <property type="molecule type" value="Genomic_DNA"/>
</dbReference>
<evidence type="ECO:0000259" key="1">
    <source>
        <dbReference type="Pfam" id="PF01348"/>
    </source>
</evidence>
<proteinExistence type="predicted"/>
<keyword evidence="2" id="KW-0934">Plastid</keyword>
<dbReference type="InterPro" id="IPR024937">
    <property type="entry name" value="Domain_X"/>
</dbReference>
<dbReference type="AlphaFoldDB" id="A0A386B1Q9"/>
<dbReference type="GO" id="GO:0090615">
    <property type="term" value="P:mitochondrial mRNA processing"/>
    <property type="evidence" value="ECO:0007669"/>
    <property type="project" value="TreeGrafter"/>
</dbReference>
<reference evidence="2" key="1">
    <citation type="submission" date="2018-07" db="EMBL/GenBank/DDBJ databases">
        <authorList>
            <person name="Quirk P.G."/>
            <person name="Krulwich T.A."/>
        </authorList>
    </citation>
    <scope>NUCLEOTIDE SEQUENCE</scope>
</reference>
<dbReference type="GO" id="GO:0005739">
    <property type="term" value="C:mitochondrion"/>
    <property type="evidence" value="ECO:0007669"/>
    <property type="project" value="TreeGrafter"/>
</dbReference>
<dbReference type="GO" id="GO:0006315">
    <property type="term" value="P:homing of group II introns"/>
    <property type="evidence" value="ECO:0007669"/>
    <property type="project" value="TreeGrafter"/>
</dbReference>
<dbReference type="PANTHER" id="PTHR33642">
    <property type="entry name" value="COX1/OXI3 INTRON 1 PROTEIN-RELATED"/>
    <property type="match status" value="1"/>
</dbReference>
<reference evidence="2" key="2">
    <citation type="journal article" date="2019" name="Mol. Phylogenet. Evol.">
        <title>Reassessment of the classification of bryopsidales (chlorophyta) based on chloroplast phylogenomic analyses.</title>
        <authorList>
            <person name="Cremen M.C."/>
            <person name="Leliaert F."/>
            <person name="West J."/>
            <person name="Lam D.W."/>
            <person name="Shimada S."/>
            <person name="Lopez-Bautista J.M."/>
            <person name="Verbruggen H."/>
        </authorList>
    </citation>
    <scope>NUCLEOTIDE SEQUENCE</scope>
</reference>
<sequence length="434" mass="51897">MKLKLLLNKKLLDFYLSHNSTLKNHEKFWLVEYIQPVFKSPTFDCLKEYPLDGLYYQLLHPQMLFFGFLTIFQNSNFSSKVLKKSLENYSLAQLMDLHYSLKNQIYKPCKRCGCVDDFIVQECLRLILNKVYNFQSSPQDALQKIKTSSLNCNFALEMQLNPFDLKFHLLFNIFKRNIKDKKFLNLLAKFRNKKLLSKAYILTLFNIYLLKFDLYIEKEIQKLSSVLKQRQKKIFYIRHVNELVITLNGTYTFTVLIRNKIKTWLITELLVKPQKICIKKFKKQSLCFLGFIFKYLHKRKLLITVDFSKISAELKNYAFLHKNKSMHKNTWANFSDFQIILLYSKFIRRIFTYYYSHVNTHKELYWIYYIVKTSCVKTLCMKHKQHTMKQIFDKPKYDTIQKFPSIEELKTVSVPTLTLNLPSLPLTAPYVPCP</sequence>
<dbReference type="GO" id="GO:0003964">
    <property type="term" value="F:RNA-directed DNA polymerase activity"/>
    <property type="evidence" value="ECO:0007669"/>
    <property type="project" value="TreeGrafter"/>
</dbReference>
<keyword evidence="2" id="KW-0150">Chloroplast</keyword>
<organism evidence="2">
    <name type="scientific">Udotea flabellum</name>
    <dbReference type="NCBI Taxonomy" id="170437"/>
    <lineage>
        <taxon>Eukaryota</taxon>
        <taxon>Viridiplantae</taxon>
        <taxon>Chlorophyta</taxon>
        <taxon>core chlorophytes</taxon>
        <taxon>Ulvophyceae</taxon>
        <taxon>TCBD clade</taxon>
        <taxon>Bryopsidales</taxon>
        <taxon>Halimedineae</taxon>
        <taxon>Halimedaceae</taxon>
        <taxon>Udoteae</taxon>
        <taxon>Udotea</taxon>
    </lineage>
</organism>
<gene>
    <name evidence="2" type="primary">orf434</name>
</gene>
<dbReference type="RefSeq" id="YP_009519695.1">
    <property type="nucleotide sequence ID" value="NC_039528.1"/>
</dbReference>
<dbReference type="PANTHER" id="PTHR33642:SF4">
    <property type="entry name" value="COX1_OXI3 INTRON 1 PROTEIN-RELATED"/>
    <property type="match status" value="1"/>
</dbReference>
<name>A0A386B1Q9_9CHLO</name>
<feature type="domain" description="Domain X" evidence="1">
    <location>
        <begin position="300"/>
        <end position="394"/>
    </location>
</feature>
<accession>A0A386B1Q9</accession>
<geneLocation type="chloroplast" evidence="2"/>